<organism evidence="3 4">
    <name type="scientific">Sphingomonas taxi</name>
    <dbReference type="NCBI Taxonomy" id="1549858"/>
    <lineage>
        <taxon>Bacteria</taxon>
        <taxon>Pseudomonadati</taxon>
        <taxon>Pseudomonadota</taxon>
        <taxon>Alphaproteobacteria</taxon>
        <taxon>Sphingomonadales</taxon>
        <taxon>Sphingomonadaceae</taxon>
        <taxon>Sphingomonas</taxon>
    </lineage>
</organism>
<feature type="signal peptide" evidence="1">
    <location>
        <begin position="1"/>
        <end position="28"/>
    </location>
</feature>
<dbReference type="AlphaFoldDB" id="A0A097EKU9"/>
<dbReference type="eggNOG" id="COG2335">
    <property type="taxonomic scope" value="Bacteria"/>
</dbReference>
<protein>
    <submittedName>
        <fullName evidence="3">Fasciclin</fullName>
    </submittedName>
</protein>
<dbReference type="Gene3D" id="2.30.180.10">
    <property type="entry name" value="FAS1 domain"/>
    <property type="match status" value="1"/>
</dbReference>
<feature type="chain" id="PRO_5001934765" evidence="1">
    <location>
        <begin position="29"/>
        <end position="203"/>
    </location>
</feature>
<dbReference type="InterPro" id="IPR050904">
    <property type="entry name" value="Adhesion/Biosynth-related"/>
</dbReference>
<dbReference type="Pfam" id="PF02469">
    <property type="entry name" value="Fasciclin"/>
    <property type="match status" value="1"/>
</dbReference>
<feature type="domain" description="FAS1" evidence="2">
    <location>
        <begin position="53"/>
        <end position="197"/>
    </location>
</feature>
<keyword evidence="4" id="KW-1185">Reference proteome</keyword>
<dbReference type="KEGG" id="stax:MC45_12065"/>
<dbReference type="SUPFAM" id="SSF82153">
    <property type="entry name" value="FAS1 domain"/>
    <property type="match status" value="1"/>
</dbReference>
<reference evidence="3 4" key="1">
    <citation type="submission" date="2014-09" db="EMBL/GenBank/DDBJ databases">
        <title>Using Illumina technology Improving SMRT sequencing Genome Assembly by RASTools.</title>
        <authorList>
            <person name="Zhou Y."/>
            <person name="Ma T."/>
            <person name="Liu T."/>
        </authorList>
    </citation>
    <scope>NUCLEOTIDE SEQUENCE [LARGE SCALE GENOMIC DNA]</scope>
    <source>
        <strain evidence="3 4">ATCC 55669</strain>
    </source>
</reference>
<dbReference type="PROSITE" id="PS50213">
    <property type="entry name" value="FAS1"/>
    <property type="match status" value="1"/>
</dbReference>
<gene>
    <name evidence="3" type="ORF">MC45_12065</name>
</gene>
<dbReference type="HOGENOM" id="CLU_031281_4_0_5"/>
<dbReference type="PANTHER" id="PTHR10900">
    <property type="entry name" value="PERIOSTIN-RELATED"/>
    <property type="match status" value="1"/>
</dbReference>
<evidence type="ECO:0000313" key="3">
    <source>
        <dbReference type="EMBL" id="AIT08196.1"/>
    </source>
</evidence>
<dbReference type="PROSITE" id="PS51257">
    <property type="entry name" value="PROKAR_LIPOPROTEIN"/>
    <property type="match status" value="1"/>
</dbReference>
<evidence type="ECO:0000256" key="1">
    <source>
        <dbReference type="SAM" id="SignalP"/>
    </source>
</evidence>
<dbReference type="STRING" id="1549858.MC45_12065"/>
<keyword evidence="1" id="KW-0732">Signal</keyword>
<proteinExistence type="predicted"/>
<dbReference type="EMBL" id="CP009571">
    <property type="protein sequence ID" value="AIT08196.1"/>
    <property type="molecule type" value="Genomic_DNA"/>
</dbReference>
<name>A0A097EKU9_9SPHN</name>
<dbReference type="InterPro" id="IPR036378">
    <property type="entry name" value="FAS1_dom_sf"/>
</dbReference>
<sequence length="203" mass="20497">MRSQTHARRIAALLLAAGLAGCVPPAAAPVSAPPPPPAAAAPVAVDPSHIESDAMIATSIAATPGLNTLAAELRTAELDALLAGNGPYTLFAPTDTAFTRLAPGIAGDLLAPENRAALVALLRYHIVPGTMTTEQLTQRIRAGGGRTVLTTLGGQPITATLTGDVITLTSVTGNRSYVEAADVAQANGVIHVVNGVLVPNLPQ</sequence>
<dbReference type="Proteomes" id="UP000033200">
    <property type="component" value="Chromosome"/>
</dbReference>
<dbReference type="InterPro" id="IPR000782">
    <property type="entry name" value="FAS1_domain"/>
</dbReference>
<evidence type="ECO:0000259" key="2">
    <source>
        <dbReference type="PROSITE" id="PS50213"/>
    </source>
</evidence>
<dbReference type="PANTHER" id="PTHR10900:SF77">
    <property type="entry name" value="FI19380P1"/>
    <property type="match status" value="1"/>
</dbReference>
<dbReference type="SMART" id="SM00554">
    <property type="entry name" value="FAS1"/>
    <property type="match status" value="1"/>
</dbReference>
<accession>A0A097EKU9</accession>
<evidence type="ECO:0000313" key="4">
    <source>
        <dbReference type="Proteomes" id="UP000033200"/>
    </source>
</evidence>